<evidence type="ECO:0000313" key="3">
    <source>
        <dbReference type="Proteomes" id="UP000324632"/>
    </source>
</evidence>
<sequence length="120" mass="13491">MQVCAHRQRAINDDRQHSTTPLYPTHPHTPHSPSHPSLNRRRCRGALATDPQLRMGLWVLSRPLRINQTSQVILSSAPITSNHADPQTTGLRIQMRGTECEHKPESAKRRPGPAARLMLS</sequence>
<evidence type="ECO:0000313" key="2">
    <source>
        <dbReference type="EMBL" id="KAA0725041.1"/>
    </source>
</evidence>
<dbReference type="EMBL" id="SOYY01000001">
    <property type="protein sequence ID" value="KAA0725041.1"/>
    <property type="molecule type" value="Genomic_DNA"/>
</dbReference>
<reference evidence="2 3" key="1">
    <citation type="journal article" date="2019" name="Mol. Ecol. Resour.">
        <title>Chromosome-level genome assembly of Triplophysa tibetana, a fish adapted to the harsh high-altitude environment of the Tibetan Plateau.</title>
        <authorList>
            <person name="Yang X."/>
            <person name="Liu H."/>
            <person name="Ma Z."/>
            <person name="Zou Y."/>
            <person name="Zou M."/>
            <person name="Mao Y."/>
            <person name="Li X."/>
            <person name="Wang H."/>
            <person name="Chen T."/>
            <person name="Wang W."/>
            <person name="Yang R."/>
        </authorList>
    </citation>
    <scope>NUCLEOTIDE SEQUENCE [LARGE SCALE GENOMIC DNA]</scope>
    <source>
        <strain evidence="2">TTIB1903HZAU</strain>
        <tissue evidence="2">Muscle</tissue>
    </source>
</reference>
<name>A0A5A9PW56_9TELE</name>
<proteinExistence type="predicted"/>
<feature type="region of interest" description="Disordered" evidence="1">
    <location>
        <begin position="97"/>
        <end position="120"/>
    </location>
</feature>
<comment type="caution">
    <text evidence="2">The sequence shown here is derived from an EMBL/GenBank/DDBJ whole genome shotgun (WGS) entry which is preliminary data.</text>
</comment>
<dbReference type="AlphaFoldDB" id="A0A5A9PW56"/>
<dbReference type="Proteomes" id="UP000324632">
    <property type="component" value="Chromosome 1"/>
</dbReference>
<evidence type="ECO:0000256" key="1">
    <source>
        <dbReference type="SAM" id="MobiDB-lite"/>
    </source>
</evidence>
<gene>
    <name evidence="2" type="ORF">E1301_Tti010655</name>
</gene>
<keyword evidence="3" id="KW-1185">Reference proteome</keyword>
<organism evidence="2 3">
    <name type="scientific">Triplophysa tibetana</name>
    <dbReference type="NCBI Taxonomy" id="1572043"/>
    <lineage>
        <taxon>Eukaryota</taxon>
        <taxon>Metazoa</taxon>
        <taxon>Chordata</taxon>
        <taxon>Craniata</taxon>
        <taxon>Vertebrata</taxon>
        <taxon>Euteleostomi</taxon>
        <taxon>Actinopterygii</taxon>
        <taxon>Neopterygii</taxon>
        <taxon>Teleostei</taxon>
        <taxon>Ostariophysi</taxon>
        <taxon>Cypriniformes</taxon>
        <taxon>Nemacheilidae</taxon>
        <taxon>Triplophysa</taxon>
    </lineage>
</organism>
<feature type="compositionally biased region" description="Low complexity" evidence="1">
    <location>
        <begin position="18"/>
        <end position="37"/>
    </location>
</feature>
<feature type="compositionally biased region" description="Basic and acidic residues" evidence="1">
    <location>
        <begin position="98"/>
        <end position="108"/>
    </location>
</feature>
<protein>
    <submittedName>
        <fullName evidence="2">Uncharacterized protein</fullName>
    </submittedName>
</protein>
<accession>A0A5A9PW56</accession>
<feature type="region of interest" description="Disordered" evidence="1">
    <location>
        <begin position="1"/>
        <end position="41"/>
    </location>
</feature>